<dbReference type="EMBL" id="LAZR01021148">
    <property type="protein sequence ID" value="KKL86333.1"/>
    <property type="molecule type" value="Genomic_DNA"/>
</dbReference>
<evidence type="ECO:0000313" key="1">
    <source>
        <dbReference type="EMBL" id="KKL86333.1"/>
    </source>
</evidence>
<gene>
    <name evidence="1" type="ORF">LCGC14_1945800</name>
</gene>
<comment type="caution">
    <text evidence="1">The sequence shown here is derived from an EMBL/GenBank/DDBJ whole genome shotgun (WGS) entry which is preliminary data.</text>
</comment>
<feature type="non-terminal residue" evidence="1">
    <location>
        <position position="200"/>
    </location>
</feature>
<reference evidence="1" key="1">
    <citation type="journal article" date="2015" name="Nature">
        <title>Complex archaea that bridge the gap between prokaryotes and eukaryotes.</title>
        <authorList>
            <person name="Spang A."/>
            <person name="Saw J.H."/>
            <person name="Jorgensen S.L."/>
            <person name="Zaremba-Niedzwiedzka K."/>
            <person name="Martijn J."/>
            <person name="Lind A.E."/>
            <person name="van Eijk R."/>
            <person name="Schleper C."/>
            <person name="Guy L."/>
            <person name="Ettema T.J."/>
        </authorList>
    </citation>
    <scope>NUCLEOTIDE SEQUENCE</scope>
</reference>
<accession>A0A0F9FJ92</accession>
<proteinExistence type="predicted"/>
<protein>
    <submittedName>
        <fullName evidence="1">Uncharacterized protein</fullName>
    </submittedName>
</protein>
<dbReference type="AlphaFoldDB" id="A0A0F9FJ92"/>
<sequence>MENNHSSPFDRIIEFFNVILLFNKLYSLESHKKADIRILAIKRKEIFEIFYIRIEFISEIEDMDSHEISKNEKIIAIREIFENQNLIETIENDEIGVSYKFNDFKLYFDDLIKALKIQDLKENIRIGIQNPYILSDDQFYLFFKDNLYPQSYNKEGGEISKTRFYNKSRDSFIDGDKFFKDFMQVEFGLRIKPEIIAIFP</sequence>
<organism evidence="1">
    <name type="scientific">marine sediment metagenome</name>
    <dbReference type="NCBI Taxonomy" id="412755"/>
    <lineage>
        <taxon>unclassified sequences</taxon>
        <taxon>metagenomes</taxon>
        <taxon>ecological metagenomes</taxon>
    </lineage>
</organism>
<name>A0A0F9FJ92_9ZZZZ</name>